<dbReference type="EMBL" id="BKCJ010000321">
    <property type="protein sequence ID" value="GEU32119.1"/>
    <property type="molecule type" value="Genomic_DNA"/>
</dbReference>
<evidence type="ECO:0000256" key="1">
    <source>
        <dbReference type="SAM" id="Coils"/>
    </source>
</evidence>
<gene>
    <name evidence="2" type="ORF">Tci_004097</name>
</gene>
<protein>
    <recommendedName>
        <fullName evidence="3">Xylulose kinase-1</fullName>
    </recommendedName>
</protein>
<name>A0A6L2J562_TANCI</name>
<dbReference type="AlphaFoldDB" id="A0A6L2J562"/>
<feature type="coiled-coil region" evidence="1">
    <location>
        <begin position="277"/>
        <end position="330"/>
    </location>
</feature>
<accession>A0A6L2J562</accession>
<feature type="coiled-coil region" evidence="1">
    <location>
        <begin position="148"/>
        <end position="175"/>
    </location>
</feature>
<organism evidence="2">
    <name type="scientific">Tanacetum cinerariifolium</name>
    <name type="common">Dalmatian daisy</name>
    <name type="synonym">Chrysanthemum cinerariifolium</name>
    <dbReference type="NCBI Taxonomy" id="118510"/>
    <lineage>
        <taxon>Eukaryota</taxon>
        <taxon>Viridiplantae</taxon>
        <taxon>Streptophyta</taxon>
        <taxon>Embryophyta</taxon>
        <taxon>Tracheophyta</taxon>
        <taxon>Spermatophyta</taxon>
        <taxon>Magnoliopsida</taxon>
        <taxon>eudicotyledons</taxon>
        <taxon>Gunneridae</taxon>
        <taxon>Pentapetalae</taxon>
        <taxon>asterids</taxon>
        <taxon>campanulids</taxon>
        <taxon>Asterales</taxon>
        <taxon>Asteraceae</taxon>
        <taxon>Asteroideae</taxon>
        <taxon>Anthemideae</taxon>
        <taxon>Anthemidinae</taxon>
        <taxon>Tanacetum</taxon>
    </lineage>
</organism>
<keyword evidence="1" id="KW-0175">Coiled coil</keyword>
<proteinExistence type="predicted"/>
<reference evidence="2" key="1">
    <citation type="journal article" date="2019" name="Sci. Rep.">
        <title>Draft genome of Tanacetum cinerariifolium, the natural source of mosquito coil.</title>
        <authorList>
            <person name="Yamashiro T."/>
            <person name="Shiraishi A."/>
            <person name="Satake H."/>
            <person name="Nakayama K."/>
        </authorList>
    </citation>
    <scope>NUCLEOTIDE SEQUENCE</scope>
</reference>
<sequence>MATLKFCDTHNMIAYLNKTEGSEVFHQIVDFLNSSHIKFALTENPTINTSLIQQFWQTAVANTLDIVEMQITATIDGNVKLISKASIRRHLKLEDSYGISTLPNTEIFEQLALLGASKGYTGVDIPLFPTMLVQGGHTPRGDEGSLTLNELTVLCTTLSNKVESLETELKLTKQTYGAAFTKLIKKVKKLEKTVKTSQTRRRVKIVISDDDMVSEDSSKQGRIVEDIDHDAGVIIITRTKISTGRDGVSTTSRIISTAEETVSTAGVSMPVSTAEIAQKLQEEIKAAERQRMAQVHQAAQTFTEDEWENIRERVEANEEITRKLQAEEREKYSEDDRTKMLVDLINQRKKLFAQQRAKSKRNKPMIQAQQRTYMTKGVGLCWGEWENDCRVGRMWWSGAGNGEKWSCRLAGKEGL</sequence>
<comment type="caution">
    <text evidence="2">The sequence shown here is derived from an EMBL/GenBank/DDBJ whole genome shotgun (WGS) entry which is preliminary data.</text>
</comment>
<evidence type="ECO:0008006" key="3">
    <source>
        <dbReference type="Google" id="ProtNLM"/>
    </source>
</evidence>
<evidence type="ECO:0000313" key="2">
    <source>
        <dbReference type="EMBL" id="GEU32119.1"/>
    </source>
</evidence>